<dbReference type="EMBL" id="PXOT01000022">
    <property type="protein sequence ID" value="PSG91186.1"/>
    <property type="molecule type" value="Genomic_DNA"/>
</dbReference>
<name>A0A2T1NFK7_9FLAO</name>
<dbReference type="Proteomes" id="UP000238430">
    <property type="component" value="Unassembled WGS sequence"/>
</dbReference>
<accession>A0A2T1NFK7</accession>
<keyword evidence="1" id="KW-0472">Membrane</keyword>
<evidence type="ECO:0000256" key="1">
    <source>
        <dbReference type="SAM" id="Phobius"/>
    </source>
</evidence>
<evidence type="ECO:0000313" key="2">
    <source>
        <dbReference type="EMBL" id="PSG91186.1"/>
    </source>
</evidence>
<organism evidence="2 3">
    <name type="scientific">Mesoflavibacter zeaxanthinifaciens subsp. sabulilitoris</name>
    <dbReference type="NCBI Taxonomy" id="1520893"/>
    <lineage>
        <taxon>Bacteria</taxon>
        <taxon>Pseudomonadati</taxon>
        <taxon>Bacteroidota</taxon>
        <taxon>Flavobacteriia</taxon>
        <taxon>Flavobacteriales</taxon>
        <taxon>Flavobacteriaceae</taxon>
        <taxon>Mesoflavibacter</taxon>
    </lineage>
</organism>
<dbReference type="AlphaFoldDB" id="A0A2T1NFK7"/>
<keyword evidence="1" id="KW-1133">Transmembrane helix</keyword>
<feature type="transmembrane region" description="Helical" evidence="1">
    <location>
        <begin position="46"/>
        <end position="66"/>
    </location>
</feature>
<sequence length="74" mass="8752">MEKSLIVILALVIFSAVGFAYSVFLKSYVKTSFGEKWLHLWNNKLYFWQSTIFVSAAFTFLIMYLLKWIDVLNF</sequence>
<protein>
    <recommendedName>
        <fullName evidence="4">Molybdenum ABC transporter permease</fullName>
    </recommendedName>
</protein>
<evidence type="ECO:0000313" key="3">
    <source>
        <dbReference type="Proteomes" id="UP000238430"/>
    </source>
</evidence>
<dbReference type="RefSeq" id="WP_106678732.1">
    <property type="nucleotide sequence ID" value="NZ_JACHWV010000007.1"/>
</dbReference>
<keyword evidence="1" id="KW-0812">Transmembrane</keyword>
<keyword evidence="3" id="KW-1185">Reference proteome</keyword>
<gene>
    <name evidence="2" type="ORF">C7H61_08020</name>
</gene>
<evidence type="ECO:0008006" key="4">
    <source>
        <dbReference type="Google" id="ProtNLM"/>
    </source>
</evidence>
<comment type="caution">
    <text evidence="2">The sequence shown here is derived from an EMBL/GenBank/DDBJ whole genome shotgun (WGS) entry which is preliminary data.</text>
</comment>
<proteinExistence type="predicted"/>
<dbReference type="OrthoDB" id="1450918at2"/>
<reference evidence="2 3" key="1">
    <citation type="submission" date="2018-03" db="EMBL/GenBank/DDBJ databases">
        <title>Mesoflavibacter sp. HG37 and Mesoflavibacter sp. HG96 sp.nov., two marine bacteria isolated from seawater of Western Pacific Ocean.</title>
        <authorList>
            <person name="Cheng H."/>
            <person name="Wu Y.-H."/>
            <person name="Guo L.-L."/>
            <person name="Xu X.-W."/>
        </authorList>
    </citation>
    <scope>NUCLEOTIDE SEQUENCE [LARGE SCALE GENOMIC DNA]</scope>
    <source>
        <strain evidence="2 3">KCTC 42117</strain>
    </source>
</reference>